<dbReference type="Pfam" id="PF01428">
    <property type="entry name" value="zf-AN1"/>
    <property type="match status" value="1"/>
</dbReference>
<evidence type="ECO:0000259" key="7">
    <source>
        <dbReference type="PROSITE" id="PS51039"/>
    </source>
</evidence>
<dbReference type="InterPro" id="IPR057357">
    <property type="entry name" value="Znf-C2H2_ZFAND2A/B"/>
</dbReference>
<dbReference type="SUPFAM" id="SSF118310">
    <property type="entry name" value="AN1-like Zinc finger"/>
    <property type="match status" value="1"/>
</dbReference>
<dbReference type="EMBL" id="JANBQF010000689">
    <property type="protein sequence ID" value="KAJ1999525.1"/>
    <property type="molecule type" value="Genomic_DNA"/>
</dbReference>
<feature type="compositionally biased region" description="Low complexity" evidence="6">
    <location>
        <begin position="142"/>
        <end position="160"/>
    </location>
</feature>
<feature type="compositionally biased region" description="Polar residues" evidence="6">
    <location>
        <begin position="62"/>
        <end position="72"/>
    </location>
</feature>
<evidence type="ECO:0000256" key="2">
    <source>
        <dbReference type="ARBA" id="ARBA00022737"/>
    </source>
</evidence>
<name>A0A9W8EDG1_9FUNG</name>
<evidence type="ECO:0000256" key="1">
    <source>
        <dbReference type="ARBA" id="ARBA00022723"/>
    </source>
</evidence>
<comment type="caution">
    <text evidence="8">The sequence shown here is derived from an EMBL/GenBank/DDBJ whole genome shotgun (WGS) entry which is preliminary data.</text>
</comment>
<dbReference type="Gene3D" id="4.10.1110.10">
    <property type="entry name" value="AN1-like Zinc finger"/>
    <property type="match status" value="1"/>
</dbReference>
<feature type="region of interest" description="Disordered" evidence="6">
    <location>
        <begin position="136"/>
        <end position="170"/>
    </location>
</feature>
<accession>A0A9W8EDG1</accession>
<dbReference type="Proteomes" id="UP001150907">
    <property type="component" value="Unassembled WGS sequence"/>
</dbReference>
<dbReference type="GO" id="GO:0008270">
    <property type="term" value="F:zinc ion binding"/>
    <property type="evidence" value="ECO:0007669"/>
    <property type="project" value="UniProtKB-KW"/>
</dbReference>
<reference evidence="8" key="1">
    <citation type="submission" date="2022-07" db="EMBL/GenBank/DDBJ databases">
        <title>Phylogenomic reconstructions and comparative analyses of Kickxellomycotina fungi.</title>
        <authorList>
            <person name="Reynolds N.K."/>
            <person name="Stajich J.E."/>
            <person name="Barry K."/>
            <person name="Grigoriev I.V."/>
            <person name="Crous P."/>
            <person name="Smith M.E."/>
        </authorList>
    </citation>
    <scope>NUCLEOTIDE SEQUENCE</scope>
    <source>
        <strain evidence="8">IMI 214461</strain>
    </source>
</reference>
<organism evidence="8 9">
    <name type="scientific">Coemansia thaxteri</name>
    <dbReference type="NCBI Taxonomy" id="2663907"/>
    <lineage>
        <taxon>Eukaryota</taxon>
        <taxon>Fungi</taxon>
        <taxon>Fungi incertae sedis</taxon>
        <taxon>Zoopagomycota</taxon>
        <taxon>Kickxellomycotina</taxon>
        <taxon>Kickxellomycetes</taxon>
        <taxon>Kickxellales</taxon>
        <taxon>Kickxellaceae</taxon>
        <taxon>Coemansia</taxon>
    </lineage>
</organism>
<dbReference type="InterPro" id="IPR000058">
    <property type="entry name" value="Znf_AN1"/>
</dbReference>
<protein>
    <recommendedName>
        <fullName evidence="7">AN1-type domain-containing protein</fullName>
    </recommendedName>
</protein>
<evidence type="ECO:0000313" key="9">
    <source>
        <dbReference type="Proteomes" id="UP001150907"/>
    </source>
</evidence>
<dbReference type="GO" id="GO:0005737">
    <property type="term" value="C:cytoplasm"/>
    <property type="evidence" value="ECO:0007669"/>
    <property type="project" value="TreeGrafter"/>
</dbReference>
<keyword evidence="4" id="KW-0862">Zinc</keyword>
<feature type="domain" description="AN1-type" evidence="7">
    <location>
        <begin position="67"/>
        <end position="115"/>
    </location>
</feature>
<keyword evidence="1" id="KW-0479">Metal-binding</keyword>
<dbReference type="Pfam" id="PF25403">
    <property type="entry name" value="zf-C2H2_ZFAND2"/>
    <property type="match status" value="1"/>
</dbReference>
<evidence type="ECO:0000313" key="8">
    <source>
        <dbReference type="EMBL" id="KAJ1999525.1"/>
    </source>
</evidence>
<gene>
    <name evidence="8" type="ORF">H4R26_005026</name>
</gene>
<dbReference type="PROSITE" id="PS51039">
    <property type="entry name" value="ZF_AN1"/>
    <property type="match status" value="1"/>
</dbReference>
<proteinExistence type="predicted"/>
<dbReference type="PANTHER" id="PTHR14677">
    <property type="entry name" value="ARSENITE INDUCUBLE RNA ASSOCIATED PROTEIN AIP-1-RELATED"/>
    <property type="match status" value="1"/>
</dbReference>
<dbReference type="InterPro" id="IPR035896">
    <property type="entry name" value="AN1-like_Znf"/>
</dbReference>
<evidence type="ECO:0000256" key="6">
    <source>
        <dbReference type="SAM" id="MobiDB-lite"/>
    </source>
</evidence>
<feature type="region of interest" description="Disordered" evidence="6">
    <location>
        <begin position="50"/>
        <end position="72"/>
    </location>
</feature>
<dbReference type="AlphaFoldDB" id="A0A9W8EDG1"/>
<dbReference type="OrthoDB" id="431929at2759"/>
<dbReference type="PANTHER" id="PTHR14677:SF20">
    <property type="entry name" value="ZINC FINGER AN1-TYPE CONTAINING 2A-RELATED"/>
    <property type="match status" value="1"/>
</dbReference>
<evidence type="ECO:0000256" key="3">
    <source>
        <dbReference type="ARBA" id="ARBA00022771"/>
    </source>
</evidence>
<sequence length="170" mass="17995">MVDQHNCSRKDLVVDRRVPDCPLCGEVVSIGPGENPNDVVNRHITDACSSNPSARNPLPKSTAKSNNGSSNGCALRRCKDKVIVFAECPYCHLKFCMKHRFEGDHECTKRSASAPPASSGFGSLVNTSVLTSRLGPLLGGHSASPSAPSARSRKPSQPAAKPKDTGCIIA</sequence>
<evidence type="ECO:0000256" key="4">
    <source>
        <dbReference type="ARBA" id="ARBA00022833"/>
    </source>
</evidence>
<keyword evidence="2" id="KW-0677">Repeat</keyword>
<keyword evidence="9" id="KW-1185">Reference proteome</keyword>
<keyword evidence="3 5" id="KW-0863">Zinc-finger</keyword>
<evidence type="ECO:0000256" key="5">
    <source>
        <dbReference type="PROSITE-ProRule" id="PRU00449"/>
    </source>
</evidence>